<name>A0A5E7HYT5_PSEFL</name>
<evidence type="ECO:0000313" key="1">
    <source>
        <dbReference type="EMBL" id="VVO69334.1"/>
    </source>
</evidence>
<dbReference type="InterPro" id="IPR045459">
    <property type="entry name" value="DUF5908"/>
</dbReference>
<proteinExistence type="predicted"/>
<accession>A0A5E7HYT5</accession>
<dbReference type="AlphaFoldDB" id="A0A5E7HYT5"/>
<dbReference type="Proteomes" id="UP000385207">
    <property type="component" value="Unassembled WGS sequence"/>
</dbReference>
<dbReference type="RefSeq" id="WP_150783492.1">
    <property type="nucleotide sequence ID" value="NZ_CABVII010000004.1"/>
</dbReference>
<dbReference type="EMBL" id="CABVII010000004">
    <property type="protein sequence ID" value="VVO69334.1"/>
    <property type="molecule type" value="Genomic_DNA"/>
</dbReference>
<evidence type="ECO:0000313" key="2">
    <source>
        <dbReference type="Proteomes" id="UP000385207"/>
    </source>
</evidence>
<sequence length="60" mass="6665">MPVFINEVVIRSTVDQPQSAPGTQPVQPSGTPVDREALVAEVTRAVIDYMERELDRIGER</sequence>
<reference evidence="1 2" key="1">
    <citation type="submission" date="2019-09" db="EMBL/GenBank/DDBJ databases">
        <authorList>
            <person name="Chandra G."/>
            <person name="Truman W A."/>
        </authorList>
    </citation>
    <scope>NUCLEOTIDE SEQUENCE [LARGE SCALE GENOMIC DNA]</scope>
    <source>
        <strain evidence="1">PS862</strain>
    </source>
</reference>
<dbReference type="Pfam" id="PF19265">
    <property type="entry name" value="DUF5908"/>
    <property type="match status" value="1"/>
</dbReference>
<organism evidence="1 2">
    <name type="scientific">Pseudomonas fluorescens</name>
    <dbReference type="NCBI Taxonomy" id="294"/>
    <lineage>
        <taxon>Bacteria</taxon>
        <taxon>Pseudomonadati</taxon>
        <taxon>Pseudomonadota</taxon>
        <taxon>Gammaproteobacteria</taxon>
        <taxon>Pseudomonadales</taxon>
        <taxon>Pseudomonadaceae</taxon>
        <taxon>Pseudomonas</taxon>
    </lineage>
</organism>
<protein>
    <submittedName>
        <fullName evidence="1">Uncharacterized protein</fullName>
    </submittedName>
</protein>
<gene>
    <name evidence="1" type="ORF">PS862_01256</name>
</gene>